<keyword evidence="3" id="KW-0342">GTP-binding</keyword>
<evidence type="ECO:0000256" key="2">
    <source>
        <dbReference type="ARBA" id="ARBA00022741"/>
    </source>
</evidence>
<gene>
    <name evidence="5" type="ORF">GSLYS_00007418001</name>
</gene>
<dbReference type="InterPro" id="IPR006703">
    <property type="entry name" value="G_AIG1"/>
</dbReference>
<protein>
    <recommendedName>
        <fullName evidence="4">AIG1-type G domain-containing protein</fullName>
    </recommendedName>
</protein>
<keyword evidence="2" id="KW-0547">Nucleotide-binding</keyword>
<evidence type="ECO:0000313" key="5">
    <source>
        <dbReference type="EMBL" id="CAL1533449.1"/>
    </source>
</evidence>
<proteinExistence type="inferred from homology"/>
<sequence>MIAAKGDLNFLLVGKTGSGKSATGNTILGERMFGTSSGLNSFTKDVTGFRSFHDGRVLTVVDSPGVVDTELSPTEYLQVYFDHMSKAMQVGVYGYHAILVVVRCGFRFTMEDEINLHTLSNCFGEEYFKRYGVIVATFGDMYYPEDNNGQSFSDWIHTQGVLEKIKNKFGGRVVLFNNKIKDESKRKAQVDHLIHIVDQLIVLNSQYTREHFHLARFQRDRCLVESKLPGIELEVKKEIDLVIHKLTDIKSHHPTTQLSQLPDLKTILANLLTKLKERDMNTGVLNTVMAGIRDIDEHIEREIDSLKRQLQGNEL</sequence>
<accession>A0AAV2HIU8</accession>
<dbReference type="EMBL" id="CAXITT010000143">
    <property type="protein sequence ID" value="CAL1533449.1"/>
    <property type="molecule type" value="Genomic_DNA"/>
</dbReference>
<dbReference type="Gene3D" id="3.40.50.300">
    <property type="entry name" value="P-loop containing nucleotide triphosphate hydrolases"/>
    <property type="match status" value="1"/>
</dbReference>
<comment type="caution">
    <text evidence="5">The sequence shown here is derived from an EMBL/GenBank/DDBJ whole genome shotgun (WGS) entry which is preliminary data.</text>
</comment>
<dbReference type="GO" id="GO:0005525">
    <property type="term" value="F:GTP binding"/>
    <property type="evidence" value="ECO:0007669"/>
    <property type="project" value="UniProtKB-KW"/>
</dbReference>
<name>A0AAV2HIU8_LYMST</name>
<dbReference type="Pfam" id="PF04548">
    <property type="entry name" value="AIG1"/>
    <property type="match status" value="1"/>
</dbReference>
<dbReference type="SUPFAM" id="SSF52540">
    <property type="entry name" value="P-loop containing nucleoside triphosphate hydrolases"/>
    <property type="match status" value="1"/>
</dbReference>
<comment type="similarity">
    <text evidence="1">Belongs to the TRAFAC class TrmE-Era-EngA-EngB-Septin-like GTPase superfamily. AIG1/Toc34/Toc159-like paraseptin GTPase family. IAN subfamily.</text>
</comment>
<evidence type="ECO:0000313" key="6">
    <source>
        <dbReference type="Proteomes" id="UP001497497"/>
    </source>
</evidence>
<dbReference type="InterPro" id="IPR027417">
    <property type="entry name" value="P-loop_NTPase"/>
</dbReference>
<dbReference type="Proteomes" id="UP001497497">
    <property type="component" value="Unassembled WGS sequence"/>
</dbReference>
<dbReference type="PROSITE" id="PS51720">
    <property type="entry name" value="G_AIG1"/>
    <property type="match status" value="1"/>
</dbReference>
<reference evidence="5 6" key="1">
    <citation type="submission" date="2024-04" db="EMBL/GenBank/DDBJ databases">
        <authorList>
            <consortium name="Genoscope - CEA"/>
            <person name="William W."/>
        </authorList>
    </citation>
    <scope>NUCLEOTIDE SEQUENCE [LARGE SCALE GENOMIC DNA]</scope>
</reference>
<dbReference type="PANTHER" id="PTHR10903">
    <property type="entry name" value="GTPASE, IMAP FAMILY MEMBER-RELATED"/>
    <property type="match status" value="1"/>
</dbReference>
<keyword evidence="6" id="KW-1185">Reference proteome</keyword>
<feature type="domain" description="AIG1-type G" evidence="4">
    <location>
        <begin position="5"/>
        <end position="216"/>
    </location>
</feature>
<evidence type="ECO:0000259" key="4">
    <source>
        <dbReference type="PROSITE" id="PS51720"/>
    </source>
</evidence>
<dbReference type="AlphaFoldDB" id="A0AAV2HIU8"/>
<organism evidence="5 6">
    <name type="scientific">Lymnaea stagnalis</name>
    <name type="common">Great pond snail</name>
    <name type="synonym">Helix stagnalis</name>
    <dbReference type="NCBI Taxonomy" id="6523"/>
    <lineage>
        <taxon>Eukaryota</taxon>
        <taxon>Metazoa</taxon>
        <taxon>Spiralia</taxon>
        <taxon>Lophotrochozoa</taxon>
        <taxon>Mollusca</taxon>
        <taxon>Gastropoda</taxon>
        <taxon>Heterobranchia</taxon>
        <taxon>Euthyneura</taxon>
        <taxon>Panpulmonata</taxon>
        <taxon>Hygrophila</taxon>
        <taxon>Lymnaeoidea</taxon>
        <taxon>Lymnaeidae</taxon>
        <taxon>Lymnaea</taxon>
    </lineage>
</organism>
<evidence type="ECO:0000256" key="3">
    <source>
        <dbReference type="ARBA" id="ARBA00023134"/>
    </source>
</evidence>
<dbReference type="InterPro" id="IPR045058">
    <property type="entry name" value="GIMA/IAN/Toc"/>
</dbReference>
<dbReference type="PANTHER" id="PTHR10903:SF184">
    <property type="entry name" value="GTP-BINDING PROTEIN A"/>
    <property type="match status" value="1"/>
</dbReference>
<evidence type="ECO:0000256" key="1">
    <source>
        <dbReference type="ARBA" id="ARBA00008535"/>
    </source>
</evidence>